<evidence type="ECO:0000256" key="1">
    <source>
        <dbReference type="ARBA" id="ARBA00004871"/>
    </source>
</evidence>
<dbReference type="GO" id="GO:0009073">
    <property type="term" value="P:aromatic amino acid family biosynthetic process"/>
    <property type="evidence" value="ECO:0007669"/>
    <property type="project" value="UniProtKB-KW"/>
</dbReference>
<sequence length="223" mass="25509">MKRLGLLGANISHSKSKKMYEELLKEKVNYTLFDYETADEIPSLGEFFSNIEGLSITAPYKKHFLNSVSMEANISKLGAINCIKKRGDKFYATNTDFLAVKNLIQKSFFDFNIIILGDGSMARITKVILSEFGLDYQQYSRKVDGDISKLDLSGIQKKSVIINTCARAFIFSGQLPLKCTFWDYNYAHEAHEQYFLSNDQHYLDGLSLLKLQAKFALDFWENN</sequence>
<dbReference type="Gene3D" id="3.40.50.10860">
    <property type="entry name" value="Leucine Dehydrogenase, chain A, domain 1"/>
    <property type="match status" value="1"/>
</dbReference>
<dbReference type="PANTHER" id="PTHR21089:SF1">
    <property type="entry name" value="BIFUNCTIONAL 3-DEHYDROQUINATE DEHYDRATASE_SHIKIMATE DEHYDROGENASE, CHLOROPLASTIC"/>
    <property type="match status" value="1"/>
</dbReference>
<dbReference type="InterPro" id="IPR013708">
    <property type="entry name" value="Shikimate_DH-bd_N"/>
</dbReference>
<evidence type="ECO:0000256" key="2">
    <source>
        <dbReference type="ARBA" id="ARBA00023141"/>
    </source>
</evidence>
<dbReference type="Pfam" id="PF08501">
    <property type="entry name" value="Shikimate_dh_N"/>
    <property type="match status" value="1"/>
</dbReference>
<name>A0A1Y5F836_9BACT</name>
<gene>
    <name evidence="4" type="ORF">A9Q84_21350</name>
</gene>
<dbReference type="AlphaFoldDB" id="A0A1Y5F836"/>
<reference evidence="5" key="1">
    <citation type="journal article" date="2017" name="Proc. Natl. Acad. Sci. U.S.A.">
        <title>Simulation of Deepwater Horizon oil plume reveals substrate specialization within a complex community of hydrocarbon-degraders.</title>
        <authorList>
            <person name="Hu P."/>
            <person name="Dubinsky E.A."/>
            <person name="Probst A.J."/>
            <person name="Wang J."/>
            <person name="Sieber C.M.K."/>
            <person name="Tom L.M."/>
            <person name="Gardinali P."/>
            <person name="Banfield J.F."/>
            <person name="Atlas R.M."/>
            <person name="Andersen G.L."/>
        </authorList>
    </citation>
    <scope>NUCLEOTIDE SEQUENCE [LARGE SCALE GENOMIC DNA]</scope>
</reference>
<dbReference type="Proteomes" id="UP000196531">
    <property type="component" value="Unassembled WGS sequence"/>
</dbReference>
<dbReference type="GO" id="GO:0009423">
    <property type="term" value="P:chorismate biosynthetic process"/>
    <property type="evidence" value="ECO:0007669"/>
    <property type="project" value="TreeGrafter"/>
</dbReference>
<dbReference type="InterPro" id="IPR022893">
    <property type="entry name" value="Shikimate_DH_fam"/>
</dbReference>
<dbReference type="GO" id="GO:0005829">
    <property type="term" value="C:cytosol"/>
    <property type="evidence" value="ECO:0007669"/>
    <property type="project" value="TreeGrafter"/>
</dbReference>
<accession>A0A1Y5F836</accession>
<dbReference type="EMBL" id="MAAO01000016">
    <property type="protein sequence ID" value="OUR93053.1"/>
    <property type="molecule type" value="Genomic_DNA"/>
</dbReference>
<evidence type="ECO:0000313" key="5">
    <source>
        <dbReference type="Proteomes" id="UP000196531"/>
    </source>
</evidence>
<feature type="domain" description="Shikimate dehydrogenase substrate binding N-terminal" evidence="3">
    <location>
        <begin position="6"/>
        <end position="83"/>
    </location>
</feature>
<proteinExistence type="predicted"/>
<dbReference type="GO" id="GO:0004764">
    <property type="term" value="F:shikimate 3-dehydrogenase (NADP+) activity"/>
    <property type="evidence" value="ECO:0007669"/>
    <property type="project" value="InterPro"/>
</dbReference>
<comment type="caution">
    <text evidence="4">The sequence shown here is derived from an EMBL/GenBank/DDBJ whole genome shotgun (WGS) entry which is preliminary data.</text>
</comment>
<comment type="pathway">
    <text evidence="1">Metabolic intermediate biosynthesis; chorismate biosynthesis; chorismate from D-erythrose 4-phosphate and phosphoenolpyruvate: step 4/7.</text>
</comment>
<dbReference type="GO" id="GO:0050661">
    <property type="term" value="F:NADP binding"/>
    <property type="evidence" value="ECO:0007669"/>
    <property type="project" value="TreeGrafter"/>
</dbReference>
<organism evidence="4 5">
    <name type="scientific">Halobacteriovorax marinus</name>
    <dbReference type="NCBI Taxonomy" id="97084"/>
    <lineage>
        <taxon>Bacteria</taxon>
        <taxon>Pseudomonadati</taxon>
        <taxon>Bdellovibrionota</taxon>
        <taxon>Bacteriovoracia</taxon>
        <taxon>Bacteriovoracales</taxon>
        <taxon>Halobacteriovoraceae</taxon>
        <taxon>Halobacteriovorax</taxon>
    </lineage>
</organism>
<keyword evidence="2" id="KW-0028">Amino-acid biosynthesis</keyword>
<dbReference type="InterPro" id="IPR046346">
    <property type="entry name" value="Aminoacid_DH-like_N_sf"/>
</dbReference>
<dbReference type="SUPFAM" id="SSF53223">
    <property type="entry name" value="Aminoacid dehydrogenase-like, N-terminal domain"/>
    <property type="match status" value="1"/>
</dbReference>
<dbReference type="PANTHER" id="PTHR21089">
    <property type="entry name" value="SHIKIMATE DEHYDROGENASE"/>
    <property type="match status" value="1"/>
</dbReference>
<evidence type="ECO:0000259" key="3">
    <source>
        <dbReference type="Pfam" id="PF08501"/>
    </source>
</evidence>
<protein>
    <recommendedName>
        <fullName evidence="3">Shikimate dehydrogenase substrate binding N-terminal domain-containing protein</fullName>
    </recommendedName>
</protein>
<dbReference type="GO" id="GO:0019632">
    <property type="term" value="P:shikimate metabolic process"/>
    <property type="evidence" value="ECO:0007669"/>
    <property type="project" value="TreeGrafter"/>
</dbReference>
<keyword evidence="2" id="KW-0057">Aromatic amino acid biosynthesis</keyword>
<dbReference type="Gene3D" id="3.40.50.720">
    <property type="entry name" value="NAD(P)-binding Rossmann-like Domain"/>
    <property type="match status" value="1"/>
</dbReference>
<evidence type="ECO:0000313" key="4">
    <source>
        <dbReference type="EMBL" id="OUR93053.1"/>
    </source>
</evidence>